<keyword evidence="3" id="KW-1185">Reference proteome</keyword>
<evidence type="ECO:0000313" key="3">
    <source>
        <dbReference type="Proteomes" id="UP000064844"/>
    </source>
</evidence>
<reference evidence="2 3" key="1">
    <citation type="journal article" date="2015" name="Nat. Commun.">
        <title>Production of butyrate from lysine and the Amadori product fructoselysine by a human gut commensal.</title>
        <authorList>
            <person name="Bui T.P."/>
            <person name="Ritari J."/>
            <person name="Boeren S."/>
            <person name="de Waard P."/>
            <person name="Plugge C.M."/>
            <person name="de Vos W.M."/>
        </authorList>
    </citation>
    <scope>NUCLEOTIDE SEQUENCE [LARGE SCALE GENOMIC DNA]</scope>
    <source>
        <strain evidence="2 3">AF211</strain>
    </source>
</reference>
<dbReference type="EMBL" id="CP011307">
    <property type="protein sequence ID" value="ALP95686.1"/>
    <property type="molecule type" value="Genomic_DNA"/>
</dbReference>
<protein>
    <submittedName>
        <fullName evidence="2">Uncharacterized protein</fullName>
    </submittedName>
</protein>
<evidence type="ECO:0000256" key="1">
    <source>
        <dbReference type="SAM" id="MobiDB-lite"/>
    </source>
</evidence>
<dbReference type="STRING" id="1297617.IB211_03298"/>
<dbReference type="AlphaFoldDB" id="A0A0S2W8L0"/>
<reference evidence="3" key="2">
    <citation type="submission" date="2015-04" db="EMBL/GenBank/DDBJ databases">
        <title>A butyrogenic pathway from the amino acid lysine in a human gut commensal.</title>
        <authorList>
            <person name="de Vos W.M."/>
            <person name="Bui N.T.P."/>
            <person name="Plugge C.M."/>
            <person name="Ritari J."/>
        </authorList>
    </citation>
    <scope>NUCLEOTIDE SEQUENCE [LARGE SCALE GENOMIC DNA]</scope>
    <source>
        <strain evidence="3">AF211</strain>
    </source>
</reference>
<feature type="compositionally biased region" description="Basic residues" evidence="1">
    <location>
        <begin position="8"/>
        <end position="18"/>
    </location>
</feature>
<feature type="region of interest" description="Disordered" evidence="1">
    <location>
        <begin position="1"/>
        <end position="27"/>
    </location>
</feature>
<gene>
    <name evidence="2" type="ORF">IB211_03298</name>
</gene>
<name>A0A0S2W8L0_9FIRM</name>
<organism evidence="2 3">
    <name type="scientific">Intestinimonas butyriciproducens</name>
    <dbReference type="NCBI Taxonomy" id="1297617"/>
    <lineage>
        <taxon>Bacteria</taxon>
        <taxon>Bacillati</taxon>
        <taxon>Bacillota</taxon>
        <taxon>Clostridia</taxon>
        <taxon>Eubacteriales</taxon>
        <taxon>Intestinimonas</taxon>
    </lineage>
</organism>
<accession>A0A0S2W8L0</accession>
<dbReference type="KEGG" id="ibu:IB211_03298"/>
<proteinExistence type="predicted"/>
<dbReference type="Proteomes" id="UP000064844">
    <property type="component" value="Chromosome"/>
</dbReference>
<evidence type="ECO:0000313" key="2">
    <source>
        <dbReference type="EMBL" id="ALP95686.1"/>
    </source>
</evidence>
<sequence>MPAEGKRDQRRARKRERAKRAADHTTGVVSYAHIDNGMSLSRKNVDFSEVQSNL</sequence>